<accession>A0A061EHE5</accession>
<gene>
    <name evidence="1" type="ORF">TCM_019693</name>
</gene>
<keyword evidence="2" id="KW-1185">Reference proteome</keyword>
<name>A0A061EHE5_THECC</name>
<dbReference type="OMA" id="RCIFAAC"/>
<evidence type="ECO:0000313" key="2">
    <source>
        <dbReference type="Proteomes" id="UP000026915"/>
    </source>
</evidence>
<proteinExistence type="predicted"/>
<dbReference type="Gramene" id="EOY04445">
    <property type="protein sequence ID" value="EOY04445"/>
    <property type="gene ID" value="TCM_019693"/>
</dbReference>
<dbReference type="AlphaFoldDB" id="A0A061EHE5"/>
<organism evidence="1 2">
    <name type="scientific">Theobroma cacao</name>
    <name type="common">Cacao</name>
    <name type="synonym">Cocoa</name>
    <dbReference type="NCBI Taxonomy" id="3641"/>
    <lineage>
        <taxon>Eukaryota</taxon>
        <taxon>Viridiplantae</taxon>
        <taxon>Streptophyta</taxon>
        <taxon>Embryophyta</taxon>
        <taxon>Tracheophyta</taxon>
        <taxon>Spermatophyta</taxon>
        <taxon>Magnoliopsida</taxon>
        <taxon>eudicotyledons</taxon>
        <taxon>Gunneridae</taxon>
        <taxon>Pentapetalae</taxon>
        <taxon>rosids</taxon>
        <taxon>malvids</taxon>
        <taxon>Malvales</taxon>
        <taxon>Malvaceae</taxon>
        <taxon>Byttnerioideae</taxon>
        <taxon>Theobroma</taxon>
    </lineage>
</organism>
<evidence type="ECO:0000313" key="1">
    <source>
        <dbReference type="EMBL" id="EOY04445.1"/>
    </source>
</evidence>
<protein>
    <submittedName>
        <fullName evidence="1">Uncharacterized protein isoform 2</fullName>
    </submittedName>
</protein>
<dbReference type="eggNOG" id="ENOG502S9XZ">
    <property type="taxonomic scope" value="Eukaryota"/>
</dbReference>
<dbReference type="InParanoid" id="A0A061EHE5"/>
<dbReference type="EMBL" id="CM001882">
    <property type="protein sequence ID" value="EOY04445.1"/>
    <property type="molecule type" value="Genomic_DNA"/>
</dbReference>
<reference evidence="1 2" key="1">
    <citation type="journal article" date="2013" name="Genome Biol.">
        <title>The genome sequence of the most widely cultivated cacao type and its use to identify candidate genes regulating pod color.</title>
        <authorList>
            <person name="Motamayor J.C."/>
            <person name="Mockaitis K."/>
            <person name="Schmutz J."/>
            <person name="Haiminen N."/>
            <person name="Iii D.L."/>
            <person name="Cornejo O."/>
            <person name="Findley S.D."/>
            <person name="Zheng P."/>
            <person name="Utro F."/>
            <person name="Royaert S."/>
            <person name="Saski C."/>
            <person name="Jenkins J."/>
            <person name="Podicheti R."/>
            <person name="Zhao M."/>
            <person name="Scheffler B.E."/>
            <person name="Stack J.C."/>
            <person name="Feltus F.A."/>
            <person name="Mustiga G.M."/>
            <person name="Amores F."/>
            <person name="Phillips W."/>
            <person name="Marelli J.P."/>
            <person name="May G.D."/>
            <person name="Shapiro H."/>
            <person name="Ma J."/>
            <person name="Bustamante C.D."/>
            <person name="Schnell R.J."/>
            <person name="Main D."/>
            <person name="Gilbert D."/>
            <person name="Parida L."/>
            <person name="Kuhn D.N."/>
        </authorList>
    </citation>
    <scope>NUCLEOTIDE SEQUENCE [LARGE SCALE GENOMIC DNA]</scope>
    <source>
        <strain evidence="2">cv. Matina 1-6</strain>
    </source>
</reference>
<dbReference type="Proteomes" id="UP000026915">
    <property type="component" value="Chromosome 4"/>
</dbReference>
<sequence length="72" mass="8708">MSRHHHHHHHHHGDSPYDDPFLRCCCCPCFIMSSIFRGLGRCIFVACYPVLHCFGFDDDWAHRHHHRHRHFP</sequence>